<comment type="caution">
    <text evidence="1">The sequence shown here is derived from an EMBL/GenBank/DDBJ whole genome shotgun (WGS) entry which is preliminary data.</text>
</comment>
<keyword evidence="2" id="KW-1185">Reference proteome</keyword>
<dbReference type="Proteomes" id="UP001187066">
    <property type="component" value="Unassembled WGS sequence"/>
</dbReference>
<name>A0ABU4E7D9_9ENTR</name>
<evidence type="ECO:0000313" key="2">
    <source>
        <dbReference type="Proteomes" id="UP001187066"/>
    </source>
</evidence>
<evidence type="ECO:0000313" key="1">
    <source>
        <dbReference type="EMBL" id="MDV7024529.1"/>
    </source>
</evidence>
<dbReference type="EMBL" id="JAWLOF010000014">
    <property type="protein sequence ID" value="MDV7024529.1"/>
    <property type="molecule type" value="Genomic_DNA"/>
</dbReference>
<reference evidence="1 2" key="1">
    <citation type="submission" date="2023-10" db="EMBL/GenBank/DDBJ databases">
        <authorList>
            <person name="Dale J."/>
        </authorList>
    </citation>
    <scope>NUCLEOTIDE SEQUENCE [LARGE SCALE GENOMIC DNA]</scope>
    <source>
        <strain evidence="1 2">2023EL-00970</strain>
    </source>
</reference>
<accession>A0ABU4E7D9</accession>
<proteinExistence type="predicted"/>
<protein>
    <submittedName>
        <fullName evidence="1">Uncharacterized protein</fullName>
    </submittedName>
</protein>
<gene>
    <name evidence="1" type="ORF">R4P48_17835</name>
</gene>
<dbReference type="RefSeq" id="WP_151605714.1">
    <property type="nucleotide sequence ID" value="NZ_JAWLOF010000014.1"/>
</dbReference>
<organism evidence="1 2">
    <name type="scientific">Atlantibacter subterraneus</name>
    <dbReference type="NCBI Taxonomy" id="255519"/>
    <lineage>
        <taxon>Bacteria</taxon>
        <taxon>Pseudomonadati</taxon>
        <taxon>Pseudomonadota</taxon>
        <taxon>Gammaproteobacteria</taxon>
        <taxon>Enterobacterales</taxon>
        <taxon>Enterobacteriaceae</taxon>
        <taxon>Atlantibacter</taxon>
    </lineage>
</organism>
<sequence>MIDSKEEWLISGKKCYAVTARDEVLERFVDSLSTCRYLAPSDLRIIGGKDPAGRIKIVLTGQFVSQVPFSEFRKQFIRPFKINHKR</sequence>